<dbReference type="GO" id="GO:0005921">
    <property type="term" value="C:gap junction"/>
    <property type="evidence" value="ECO:0007669"/>
    <property type="project" value="UniProtKB-SubCell"/>
</dbReference>
<keyword evidence="9" id="KW-0406">Ion transport</keyword>
<gene>
    <name evidence="13" type="ORF">AVEN_26827_1</name>
</gene>
<reference evidence="13 14" key="1">
    <citation type="journal article" date="2019" name="Sci. Rep.">
        <title>Orb-weaving spider Araneus ventricosus genome elucidates the spidroin gene catalogue.</title>
        <authorList>
            <person name="Kono N."/>
            <person name="Nakamura H."/>
            <person name="Ohtoshi R."/>
            <person name="Moran D.A.P."/>
            <person name="Shinohara A."/>
            <person name="Yoshida Y."/>
            <person name="Fujiwara M."/>
            <person name="Mori M."/>
            <person name="Tomita M."/>
            <person name="Arakawa K."/>
        </authorList>
    </citation>
    <scope>NUCLEOTIDE SEQUENCE [LARGE SCALE GENOMIC DNA]</scope>
</reference>
<dbReference type="AlphaFoldDB" id="A0A4Y2KHN6"/>
<keyword evidence="7" id="KW-0965">Cell junction</keyword>
<keyword evidence="5 12" id="KW-0812">Transmembrane</keyword>
<keyword evidence="6" id="KW-0303">Gap junction</keyword>
<evidence type="ECO:0000256" key="6">
    <source>
        <dbReference type="ARBA" id="ARBA00022868"/>
    </source>
</evidence>
<dbReference type="GO" id="GO:0034220">
    <property type="term" value="P:monoatomic ion transmembrane transport"/>
    <property type="evidence" value="ECO:0007669"/>
    <property type="project" value="UniProtKB-KW"/>
</dbReference>
<evidence type="ECO:0000256" key="7">
    <source>
        <dbReference type="ARBA" id="ARBA00022949"/>
    </source>
</evidence>
<organism evidence="13 14">
    <name type="scientific">Araneus ventricosus</name>
    <name type="common">Orbweaver spider</name>
    <name type="synonym">Epeira ventricosa</name>
    <dbReference type="NCBI Taxonomy" id="182803"/>
    <lineage>
        <taxon>Eukaryota</taxon>
        <taxon>Metazoa</taxon>
        <taxon>Ecdysozoa</taxon>
        <taxon>Arthropoda</taxon>
        <taxon>Chelicerata</taxon>
        <taxon>Arachnida</taxon>
        <taxon>Araneae</taxon>
        <taxon>Araneomorphae</taxon>
        <taxon>Entelegynae</taxon>
        <taxon>Araneoidea</taxon>
        <taxon>Araneidae</taxon>
        <taxon>Araneus</taxon>
    </lineage>
</organism>
<evidence type="ECO:0000313" key="14">
    <source>
        <dbReference type="Proteomes" id="UP000499080"/>
    </source>
</evidence>
<evidence type="ECO:0000256" key="4">
    <source>
        <dbReference type="ARBA" id="ARBA00022475"/>
    </source>
</evidence>
<evidence type="ECO:0000256" key="8">
    <source>
        <dbReference type="ARBA" id="ARBA00022989"/>
    </source>
</evidence>
<comment type="caution">
    <text evidence="13">The sequence shown here is derived from an EMBL/GenBank/DDBJ whole genome shotgun (WGS) entry which is preliminary data.</text>
</comment>
<keyword evidence="10 12" id="KW-0472">Membrane</keyword>
<dbReference type="GO" id="GO:0005886">
    <property type="term" value="C:plasma membrane"/>
    <property type="evidence" value="ECO:0007669"/>
    <property type="project" value="UniProtKB-SubCell"/>
</dbReference>
<feature type="transmembrane region" description="Helical" evidence="12">
    <location>
        <begin position="7"/>
        <end position="28"/>
    </location>
</feature>
<keyword evidence="11" id="KW-0407">Ion channel</keyword>
<sequence>MDDISTYLRALCVAGCVFILLQNTSRYFSRPLVFHFLLDLNIRAILSFMATGGLIIFAKCCTKITFFRTYEDNVPSDLVETICSENSTNSTLPTAWFEEVNNEILAHNFERFEKYCLVVFVYAISFAALRKLWSIIEGGQVRELIPLVTSILLPSDNKKEREEAIVELMISKVRAHRNLFLYLVYVEIVCFLLGLLGLSNPVNFFQNQDLAVHLNGSEWTVNCDRQSISRSIFTLTKCQYNYTDGKFGSICIVPTVNVYFYLYYGSVALFGLLAMLSFLSVIPISLVMSSLPRMRDGMLMILLKKNVDYMQHMEIIDALEKKLDARRRETTTPIEQSRDKNFMEDNIMHALGIFVLENWSWKQWWADRARHQTL</sequence>
<evidence type="ECO:0000256" key="5">
    <source>
        <dbReference type="ARBA" id="ARBA00022692"/>
    </source>
</evidence>
<evidence type="ECO:0000256" key="1">
    <source>
        <dbReference type="ARBA" id="ARBA00004610"/>
    </source>
</evidence>
<evidence type="ECO:0000256" key="11">
    <source>
        <dbReference type="ARBA" id="ARBA00023303"/>
    </source>
</evidence>
<dbReference type="InterPro" id="IPR000990">
    <property type="entry name" value="Innexin"/>
</dbReference>
<keyword evidence="3" id="KW-0813">Transport</keyword>
<feature type="transmembrane region" description="Helical" evidence="12">
    <location>
        <begin position="179"/>
        <end position="198"/>
    </location>
</feature>
<evidence type="ECO:0000256" key="3">
    <source>
        <dbReference type="ARBA" id="ARBA00022448"/>
    </source>
</evidence>
<keyword evidence="14" id="KW-1185">Reference proteome</keyword>
<evidence type="ECO:0000256" key="10">
    <source>
        <dbReference type="ARBA" id="ARBA00023136"/>
    </source>
</evidence>
<evidence type="ECO:0008006" key="15">
    <source>
        <dbReference type="Google" id="ProtNLM"/>
    </source>
</evidence>
<comment type="subcellular location">
    <subcellularLocation>
        <location evidence="1">Cell junction</location>
        <location evidence="1">Gap junction</location>
    </subcellularLocation>
    <subcellularLocation>
        <location evidence="2">Cell membrane</location>
        <topology evidence="2">Multi-pass membrane protein</topology>
    </subcellularLocation>
</comment>
<proteinExistence type="predicted"/>
<evidence type="ECO:0000256" key="9">
    <source>
        <dbReference type="ARBA" id="ARBA00023065"/>
    </source>
</evidence>
<protein>
    <recommendedName>
        <fullName evidence="15">Innexin</fullName>
    </recommendedName>
</protein>
<dbReference type="Pfam" id="PF00876">
    <property type="entry name" value="Innexin"/>
    <property type="match status" value="1"/>
</dbReference>
<name>A0A4Y2KHN6_ARAVE</name>
<feature type="transmembrane region" description="Helical" evidence="12">
    <location>
        <begin position="40"/>
        <end position="58"/>
    </location>
</feature>
<dbReference type="EMBL" id="BGPR01004651">
    <property type="protein sequence ID" value="GBN01845.1"/>
    <property type="molecule type" value="Genomic_DNA"/>
</dbReference>
<evidence type="ECO:0000313" key="13">
    <source>
        <dbReference type="EMBL" id="GBN01845.1"/>
    </source>
</evidence>
<keyword evidence="8 12" id="KW-1133">Transmembrane helix</keyword>
<keyword evidence="4" id="KW-1003">Cell membrane</keyword>
<feature type="transmembrane region" description="Helical" evidence="12">
    <location>
        <begin position="262"/>
        <end position="288"/>
    </location>
</feature>
<dbReference type="Proteomes" id="UP000499080">
    <property type="component" value="Unassembled WGS sequence"/>
</dbReference>
<evidence type="ECO:0000256" key="2">
    <source>
        <dbReference type="ARBA" id="ARBA00004651"/>
    </source>
</evidence>
<evidence type="ECO:0000256" key="12">
    <source>
        <dbReference type="SAM" id="Phobius"/>
    </source>
</evidence>
<accession>A0A4Y2KHN6</accession>